<gene>
    <name evidence="1" type="ORF">GC250_10605</name>
</gene>
<proteinExistence type="predicted"/>
<accession>A0A6A9QRR0</accession>
<name>A0A6A9QRR0_SULME</name>
<keyword evidence="2" id="KW-1185">Reference proteome</keyword>
<protein>
    <submittedName>
        <fullName evidence="1">Uncharacterized protein</fullName>
    </submittedName>
</protein>
<evidence type="ECO:0000313" key="1">
    <source>
        <dbReference type="EMBL" id="MUN29871.1"/>
    </source>
</evidence>
<organism evidence="1 2">
    <name type="scientific">Sulfuracidifex metallicus DSM 6482 = JCM 9184</name>
    <dbReference type="NCBI Taxonomy" id="523847"/>
    <lineage>
        <taxon>Archaea</taxon>
        <taxon>Thermoproteota</taxon>
        <taxon>Thermoprotei</taxon>
        <taxon>Sulfolobales</taxon>
        <taxon>Sulfolobaceae</taxon>
        <taxon>Sulfuracidifex</taxon>
    </lineage>
</organism>
<dbReference type="RefSeq" id="WP_156017591.1">
    <property type="nucleotide sequence ID" value="NZ_WGGD01000005.1"/>
</dbReference>
<evidence type="ECO:0000313" key="2">
    <source>
        <dbReference type="Proteomes" id="UP000470772"/>
    </source>
</evidence>
<dbReference type="Proteomes" id="UP000470772">
    <property type="component" value="Unassembled WGS sequence"/>
</dbReference>
<comment type="caution">
    <text evidence="1">The sequence shown here is derived from an EMBL/GenBank/DDBJ whole genome shotgun (WGS) entry which is preliminary data.</text>
</comment>
<dbReference type="EMBL" id="WGGD01000005">
    <property type="protein sequence ID" value="MUN29871.1"/>
    <property type="molecule type" value="Genomic_DNA"/>
</dbReference>
<sequence>MHSSYQVKLGVLLGTRYVGRIEDEINMAKGDLLSIHGNRLKIYGSVNRTYQIDVDEPFWFLTILAENYKVRSMRIYKDRNFTGRGRVDYTYVADLDSYPNPITFKPANSFDAHLLSFVIRLRQLFKGNGGTGKPY</sequence>
<dbReference type="AlphaFoldDB" id="A0A6A9QRR0"/>
<reference evidence="1 2" key="1">
    <citation type="submission" date="2019-10" db="EMBL/GenBank/DDBJ databases">
        <title>Sequencing and Assembly of Multiple Reported Metal-Biooxidizing Members of the Extremely Thermoacidophilic Archaeal Family Sulfolobaceae.</title>
        <authorList>
            <person name="Counts J.A."/>
            <person name="Kelly R.M."/>
        </authorList>
    </citation>
    <scope>NUCLEOTIDE SEQUENCE [LARGE SCALE GENOMIC DNA]</scope>
    <source>
        <strain evidence="1 2">DSM 6482</strain>
    </source>
</reference>